<accession>A0A8G2F4R4</accession>
<evidence type="ECO:0000256" key="1">
    <source>
        <dbReference type="SAM" id="MobiDB-lite"/>
    </source>
</evidence>
<evidence type="ECO:0000313" key="4">
    <source>
        <dbReference type="Proteomes" id="UP000198615"/>
    </source>
</evidence>
<evidence type="ECO:0000313" key="3">
    <source>
        <dbReference type="EMBL" id="SDG27687.1"/>
    </source>
</evidence>
<dbReference type="EMBL" id="FNBW01000013">
    <property type="protein sequence ID" value="SDG27687.1"/>
    <property type="molecule type" value="Genomic_DNA"/>
</dbReference>
<feature type="compositionally biased region" description="Basic and acidic residues" evidence="1">
    <location>
        <begin position="532"/>
        <end position="541"/>
    </location>
</feature>
<evidence type="ECO:0000259" key="2">
    <source>
        <dbReference type="Pfam" id="PF02120"/>
    </source>
</evidence>
<feature type="region of interest" description="Disordered" evidence="1">
    <location>
        <begin position="281"/>
        <end position="370"/>
    </location>
</feature>
<name>A0A8G2F4R4_9PROT</name>
<feature type="compositionally biased region" description="Low complexity" evidence="1">
    <location>
        <begin position="338"/>
        <end position="356"/>
    </location>
</feature>
<feature type="compositionally biased region" description="Basic and acidic residues" evidence="1">
    <location>
        <begin position="37"/>
        <end position="93"/>
    </location>
</feature>
<dbReference type="InterPro" id="IPR021136">
    <property type="entry name" value="Flagellar_hook_control-like_C"/>
</dbReference>
<protein>
    <submittedName>
        <fullName evidence="3">Hook-length control protein FliK</fullName>
    </submittedName>
</protein>
<feature type="compositionally biased region" description="Low complexity" evidence="1">
    <location>
        <begin position="320"/>
        <end position="330"/>
    </location>
</feature>
<sequence length="591" mass="59160">MDLNAIDPRASSLAADSRKSKSSTGDAFQGVMQMMAKIDENRSENQARERNEPTRPSQADRTEREPRADRKEKATRKDEATQTEAETEKDAPTEKTTAADEPVGAPAVVDMPPPAPVRTAGTDQAVAPGTPGDAEVDVVAETTEQPAEAAAKAAEPATPAEPGKPQDPAAVATAAAQPASAPPQSAAAQPAAQSTQAPVAPPTDDVAALARQAMGQRDRIDPAASSTGTQKTGDTQTAGDAQKPNTASGRADSLMGAKVTVETPVPVARSQGVSSAVLVQAQQAAAGGQVQTSNANGGAGTLHVGGNQPTFVGADGSATNSANGQGANGNNAGGQNGGANNQSQNQGQGGQPNPQQVGISFGATIGQRGFGGDASRAQFQEILATRTARAQPVSLAGGEAGRPTGTSSSSTPMTMAGVGGPQSTHTSASPADRAAATAHGRPGANLGTPADQVAMKMSATAKDGGGKVTIRLSPEELGKVDIKMEISKDGLVRAVVAVDRPETLELLQRDAKGLERVLQDAGLQTDGESLEFDLRGGSDHADDADDGAGGNGPADGELASQSIDGDGVAADQQGDEGSGGIKADGSLDLVA</sequence>
<organism evidence="3 4">
    <name type="scientific">Thalassobaculum litoreum DSM 18839</name>
    <dbReference type="NCBI Taxonomy" id="1123362"/>
    <lineage>
        <taxon>Bacteria</taxon>
        <taxon>Pseudomonadati</taxon>
        <taxon>Pseudomonadota</taxon>
        <taxon>Alphaproteobacteria</taxon>
        <taxon>Rhodospirillales</taxon>
        <taxon>Thalassobaculaceae</taxon>
        <taxon>Thalassobaculum</taxon>
    </lineage>
</organism>
<proteinExistence type="predicted"/>
<feature type="compositionally biased region" description="Low complexity" evidence="1">
    <location>
        <begin position="281"/>
        <end position="291"/>
    </location>
</feature>
<comment type="caution">
    <text evidence="3">The sequence shown here is derived from an EMBL/GenBank/DDBJ whole genome shotgun (WGS) entry which is preliminary data.</text>
</comment>
<dbReference type="InterPro" id="IPR038610">
    <property type="entry name" value="FliK-like_C_sf"/>
</dbReference>
<feature type="compositionally biased region" description="Low complexity" evidence="1">
    <location>
        <begin position="403"/>
        <end position="415"/>
    </location>
</feature>
<reference evidence="3 4" key="1">
    <citation type="submission" date="2016-10" db="EMBL/GenBank/DDBJ databases">
        <authorList>
            <person name="Varghese N."/>
            <person name="Submissions S."/>
        </authorList>
    </citation>
    <scope>NUCLEOTIDE SEQUENCE [LARGE SCALE GENOMIC DNA]</scope>
    <source>
        <strain evidence="3 4">DSM 18839</strain>
    </source>
</reference>
<feature type="region of interest" description="Disordered" evidence="1">
    <location>
        <begin position="1"/>
        <end position="257"/>
    </location>
</feature>
<dbReference type="CDD" id="cd17470">
    <property type="entry name" value="T3SS_Flik_C"/>
    <property type="match status" value="1"/>
</dbReference>
<gene>
    <name evidence="3" type="ORF">SAMN05660686_03876</name>
</gene>
<keyword evidence="4" id="KW-1185">Reference proteome</keyword>
<feature type="region of interest" description="Disordered" evidence="1">
    <location>
        <begin position="530"/>
        <end position="591"/>
    </location>
</feature>
<dbReference type="Gene3D" id="3.30.750.140">
    <property type="match status" value="1"/>
</dbReference>
<dbReference type="Pfam" id="PF02120">
    <property type="entry name" value="Flg_hook"/>
    <property type="match status" value="1"/>
</dbReference>
<dbReference type="AlphaFoldDB" id="A0A8G2F4R4"/>
<feature type="compositionally biased region" description="Low complexity" evidence="1">
    <location>
        <begin position="426"/>
        <end position="438"/>
    </location>
</feature>
<dbReference type="RefSeq" id="WP_175474304.1">
    <property type="nucleotide sequence ID" value="NZ_FNBW01000013.1"/>
</dbReference>
<dbReference type="Proteomes" id="UP000198615">
    <property type="component" value="Unassembled WGS sequence"/>
</dbReference>
<feature type="region of interest" description="Disordered" evidence="1">
    <location>
        <begin position="387"/>
        <end position="449"/>
    </location>
</feature>
<feature type="compositionally biased region" description="Low complexity" evidence="1">
    <location>
        <begin position="168"/>
        <end position="210"/>
    </location>
</feature>
<feature type="compositionally biased region" description="Low complexity" evidence="1">
    <location>
        <begin position="140"/>
        <end position="161"/>
    </location>
</feature>
<feature type="domain" description="Flagellar hook-length control protein-like C-terminal" evidence="2">
    <location>
        <begin position="457"/>
        <end position="527"/>
    </location>
</feature>
<feature type="compositionally biased region" description="Polar residues" evidence="1">
    <location>
        <begin position="224"/>
        <end position="248"/>
    </location>
</feature>